<evidence type="ECO:0000256" key="4">
    <source>
        <dbReference type="ARBA" id="ARBA00023004"/>
    </source>
</evidence>
<keyword evidence="6" id="KW-0732">Signal</keyword>
<dbReference type="Proteomes" id="UP000320048">
    <property type="component" value="Unassembled WGS sequence"/>
</dbReference>
<evidence type="ECO:0000313" key="8">
    <source>
        <dbReference type="Proteomes" id="UP000320048"/>
    </source>
</evidence>
<dbReference type="InterPro" id="IPR039650">
    <property type="entry name" value="HdrA-like"/>
</dbReference>
<evidence type="ECO:0000256" key="6">
    <source>
        <dbReference type="SAM" id="SignalP"/>
    </source>
</evidence>
<gene>
    <name evidence="7" type="ORF">E6H04_07890</name>
</gene>
<dbReference type="GO" id="GO:0046872">
    <property type="term" value="F:metal ion binding"/>
    <property type="evidence" value="ECO:0007669"/>
    <property type="project" value="UniProtKB-KW"/>
</dbReference>
<evidence type="ECO:0000313" key="7">
    <source>
        <dbReference type="EMBL" id="TMI80850.1"/>
    </source>
</evidence>
<feature type="signal peptide" evidence="6">
    <location>
        <begin position="1"/>
        <end position="30"/>
    </location>
</feature>
<keyword evidence="5" id="KW-0411">Iron-sulfur</keyword>
<evidence type="ECO:0000256" key="2">
    <source>
        <dbReference type="ARBA" id="ARBA00022723"/>
    </source>
</evidence>
<name>A0A537JBI3_9BACT</name>
<dbReference type="Gene3D" id="3.50.50.60">
    <property type="entry name" value="FAD/NAD(P)-binding domain"/>
    <property type="match status" value="1"/>
</dbReference>
<sequence length="507" mass="54110">MGGAMRSTVFTWAGAVGCALLALSGLSAPASGGPTVGQGWCTASVPVLVVGGTPAGVAAAVSAARLGSRVMLIEARPYLGGDLTGAMLNMFDMDFGPGGQHLARGVFMEIYQQLGMTFDVELAKHVFLQEVRRESRVTLRLLVRPVDVIMQGPLITGVVVEDLQTHEHQTLCAKRIIDATDDADIAAMAGVPYLLGRQGSGIDRAMMAATLVFELDGVNWREVVGYVTSRPGPRGLRGGIYHGNAWGYSDIMRGYRPIMSGTGIYDLNLGRQNDGTVLVNGLLIYGVDGTDPGSVDDGVERARAELPVLLAYLRARAPGFEHADLVRAADYLYIRETRHVRGLYTLTVHDVVNSRVFWDAIGVASYPIDLHPYRPGDHNPYAANRYVYTIPLRALVPYRVDNLLVASRAISASYEAAGSARVAPTTMEEGQAAGVAAVLSIRARVTLPRFTEAPPLVHELQETLFTQGAYLLPETMAAAAGSSPAHVTGPAMVIPRPPQAADPLAPQ</sequence>
<feature type="chain" id="PRO_5021734178" evidence="6">
    <location>
        <begin position="31"/>
        <end position="507"/>
    </location>
</feature>
<dbReference type="InterPro" id="IPR036188">
    <property type="entry name" value="FAD/NAD-bd_sf"/>
</dbReference>
<keyword evidence="3" id="KW-0560">Oxidoreductase</keyword>
<dbReference type="SUPFAM" id="SSF51905">
    <property type="entry name" value="FAD/NAD(P)-binding domain"/>
    <property type="match status" value="1"/>
</dbReference>
<organism evidence="7 8">
    <name type="scientific">Candidatus Segetimicrobium genomatis</name>
    <dbReference type="NCBI Taxonomy" id="2569760"/>
    <lineage>
        <taxon>Bacteria</taxon>
        <taxon>Bacillati</taxon>
        <taxon>Candidatus Sysuimicrobiota</taxon>
        <taxon>Candidatus Sysuimicrobiia</taxon>
        <taxon>Candidatus Sysuimicrobiales</taxon>
        <taxon>Candidatus Segetimicrobiaceae</taxon>
        <taxon>Candidatus Segetimicrobium</taxon>
    </lineage>
</organism>
<evidence type="ECO:0000256" key="5">
    <source>
        <dbReference type="ARBA" id="ARBA00023014"/>
    </source>
</evidence>
<dbReference type="PROSITE" id="PS51257">
    <property type="entry name" value="PROKAR_LIPOPROTEIN"/>
    <property type="match status" value="1"/>
</dbReference>
<dbReference type="GO" id="GO:0016491">
    <property type="term" value="F:oxidoreductase activity"/>
    <property type="evidence" value="ECO:0007669"/>
    <property type="project" value="UniProtKB-KW"/>
</dbReference>
<protein>
    <submittedName>
        <fullName evidence="7">FAD-dependent oxidoreductase</fullName>
    </submittedName>
</protein>
<keyword evidence="2" id="KW-0479">Metal-binding</keyword>
<evidence type="ECO:0000256" key="1">
    <source>
        <dbReference type="ARBA" id="ARBA00022485"/>
    </source>
</evidence>
<dbReference type="Pfam" id="PF12831">
    <property type="entry name" value="FAD_oxidored"/>
    <property type="match status" value="1"/>
</dbReference>
<accession>A0A537JBI3</accession>
<proteinExistence type="predicted"/>
<dbReference type="PANTHER" id="PTHR43498:SF1">
    <property type="entry name" value="COB--COM HETERODISULFIDE REDUCTASE IRON-SULFUR SUBUNIT A"/>
    <property type="match status" value="1"/>
</dbReference>
<comment type="caution">
    <text evidence="7">The sequence shown here is derived from an EMBL/GenBank/DDBJ whole genome shotgun (WGS) entry which is preliminary data.</text>
</comment>
<dbReference type="AlphaFoldDB" id="A0A537JBI3"/>
<keyword evidence="4" id="KW-0408">Iron</keyword>
<dbReference type="GO" id="GO:0051539">
    <property type="term" value="F:4 iron, 4 sulfur cluster binding"/>
    <property type="evidence" value="ECO:0007669"/>
    <property type="project" value="UniProtKB-KW"/>
</dbReference>
<dbReference type="EMBL" id="VBAO01000195">
    <property type="protein sequence ID" value="TMI80850.1"/>
    <property type="molecule type" value="Genomic_DNA"/>
</dbReference>
<keyword evidence="1" id="KW-0004">4Fe-4S</keyword>
<dbReference type="PANTHER" id="PTHR43498">
    <property type="entry name" value="FERREDOXIN:COB-COM HETERODISULFIDE REDUCTASE SUBUNIT A"/>
    <property type="match status" value="1"/>
</dbReference>
<reference evidence="7 8" key="1">
    <citation type="journal article" date="2019" name="Nat. Microbiol.">
        <title>Mediterranean grassland soil C-N compound turnover is dependent on rainfall and depth, and is mediated by genomically divergent microorganisms.</title>
        <authorList>
            <person name="Diamond S."/>
            <person name="Andeer P.F."/>
            <person name="Li Z."/>
            <person name="Crits-Christoph A."/>
            <person name="Burstein D."/>
            <person name="Anantharaman K."/>
            <person name="Lane K.R."/>
            <person name="Thomas B.C."/>
            <person name="Pan C."/>
            <person name="Northen T.R."/>
            <person name="Banfield J.F."/>
        </authorList>
    </citation>
    <scope>NUCLEOTIDE SEQUENCE [LARGE SCALE GENOMIC DNA]</scope>
    <source>
        <strain evidence="7">NP_7</strain>
    </source>
</reference>
<evidence type="ECO:0000256" key="3">
    <source>
        <dbReference type="ARBA" id="ARBA00023002"/>
    </source>
</evidence>